<feature type="non-terminal residue" evidence="1">
    <location>
        <position position="1"/>
    </location>
</feature>
<dbReference type="InterPro" id="IPR002933">
    <property type="entry name" value="Peptidase_M20"/>
</dbReference>
<dbReference type="PANTHER" id="PTHR43808">
    <property type="entry name" value="ACETYLORNITHINE DEACETYLASE"/>
    <property type="match status" value="1"/>
</dbReference>
<accession>A0A382RK70</accession>
<dbReference type="Gene3D" id="3.40.630.10">
    <property type="entry name" value="Zn peptidases"/>
    <property type="match status" value="1"/>
</dbReference>
<dbReference type="PANTHER" id="PTHR43808:SF31">
    <property type="entry name" value="N-ACETYL-L-CITRULLINE DEACETYLASE"/>
    <property type="match status" value="1"/>
</dbReference>
<feature type="non-terminal residue" evidence="1">
    <location>
        <position position="196"/>
    </location>
</feature>
<dbReference type="GO" id="GO:0006526">
    <property type="term" value="P:L-arginine biosynthetic process"/>
    <property type="evidence" value="ECO:0007669"/>
    <property type="project" value="TreeGrafter"/>
</dbReference>
<protein>
    <recommendedName>
        <fullName evidence="2">Peptidase M20 dimerisation domain-containing protein</fullName>
    </recommendedName>
</protein>
<organism evidence="1">
    <name type="scientific">marine metagenome</name>
    <dbReference type="NCBI Taxonomy" id="408172"/>
    <lineage>
        <taxon>unclassified sequences</taxon>
        <taxon>metagenomes</taxon>
        <taxon>ecological metagenomes</taxon>
    </lineage>
</organism>
<sequence length="196" mass="20614">VPLSIEEKGRECLAPEMDIVELARDLIKCASVTPTDAGALDVLQKALGSLGFICHRLPFGTSAEGKVDNLYARLGSEGPNFCYAGHTDVVPPGRITEWSHAPFDASMENGFIYGRGAADMKGAIAAFVGAIKRFQTQCATGGIKIPGSISLLITGDEEGIAVNGTKRVLGWLAAKDEAIDHCLVGEPTNLKVLGDS</sequence>
<dbReference type="EMBL" id="UINC01122009">
    <property type="protein sequence ID" value="SVC97555.1"/>
    <property type="molecule type" value="Genomic_DNA"/>
</dbReference>
<proteinExistence type="predicted"/>
<evidence type="ECO:0000313" key="1">
    <source>
        <dbReference type="EMBL" id="SVC97555.1"/>
    </source>
</evidence>
<evidence type="ECO:0008006" key="2">
    <source>
        <dbReference type="Google" id="ProtNLM"/>
    </source>
</evidence>
<dbReference type="GO" id="GO:0008777">
    <property type="term" value="F:acetylornithine deacetylase activity"/>
    <property type="evidence" value="ECO:0007669"/>
    <property type="project" value="TreeGrafter"/>
</dbReference>
<dbReference type="InterPro" id="IPR050072">
    <property type="entry name" value="Peptidase_M20A"/>
</dbReference>
<name>A0A382RK70_9ZZZZ</name>
<reference evidence="1" key="1">
    <citation type="submission" date="2018-05" db="EMBL/GenBank/DDBJ databases">
        <authorList>
            <person name="Lanie J.A."/>
            <person name="Ng W.-L."/>
            <person name="Kazmierczak K.M."/>
            <person name="Andrzejewski T.M."/>
            <person name="Davidsen T.M."/>
            <person name="Wayne K.J."/>
            <person name="Tettelin H."/>
            <person name="Glass J.I."/>
            <person name="Rusch D."/>
            <person name="Podicherti R."/>
            <person name="Tsui H.-C.T."/>
            <person name="Winkler M.E."/>
        </authorList>
    </citation>
    <scope>NUCLEOTIDE SEQUENCE</scope>
</reference>
<dbReference type="SUPFAM" id="SSF53187">
    <property type="entry name" value="Zn-dependent exopeptidases"/>
    <property type="match status" value="1"/>
</dbReference>
<dbReference type="AlphaFoldDB" id="A0A382RK70"/>
<dbReference type="Pfam" id="PF01546">
    <property type="entry name" value="Peptidase_M20"/>
    <property type="match status" value="1"/>
</dbReference>
<gene>
    <name evidence="1" type="ORF">METZ01_LOCUS350409</name>
</gene>